<dbReference type="Proteomes" id="UP000182089">
    <property type="component" value="Unassembled WGS sequence"/>
</dbReference>
<dbReference type="InterPro" id="IPR051472">
    <property type="entry name" value="T3SS_Stator/FliH"/>
</dbReference>
<keyword evidence="7" id="KW-0175">Coiled coil</keyword>
<evidence type="ECO:0000256" key="5">
    <source>
        <dbReference type="ARBA" id="ARBA00022927"/>
    </source>
</evidence>
<dbReference type="Pfam" id="PF02108">
    <property type="entry name" value="FliH"/>
    <property type="match status" value="1"/>
</dbReference>
<evidence type="ECO:0000256" key="4">
    <source>
        <dbReference type="ARBA" id="ARBA00022795"/>
    </source>
</evidence>
<reference evidence="9 10" key="1">
    <citation type="submission" date="2016-10" db="EMBL/GenBank/DDBJ databases">
        <authorList>
            <person name="Varghese N."/>
            <person name="Submissions S."/>
        </authorList>
    </citation>
    <scope>NUCLEOTIDE SEQUENCE [LARGE SCALE GENOMIC DNA]</scope>
    <source>
        <strain evidence="9 10">WC1T17</strain>
    </source>
</reference>
<evidence type="ECO:0000259" key="8">
    <source>
        <dbReference type="Pfam" id="PF02108"/>
    </source>
</evidence>
<evidence type="ECO:0000256" key="3">
    <source>
        <dbReference type="ARBA" id="ARBA00022448"/>
    </source>
</evidence>
<keyword evidence="9" id="KW-0966">Cell projection</keyword>
<feature type="domain" description="Flagellar assembly protein FliH/Type III secretion system HrpE" evidence="8">
    <location>
        <begin position="117"/>
        <end position="239"/>
    </location>
</feature>
<keyword evidence="5" id="KW-0653">Protein transport</keyword>
<gene>
    <name evidence="9" type="ORF">SAMN05216431_10537</name>
</gene>
<dbReference type="InterPro" id="IPR018035">
    <property type="entry name" value="Flagellar_FliH/T3SS_HrpE"/>
</dbReference>
<dbReference type="PANTHER" id="PTHR34982:SF1">
    <property type="entry name" value="FLAGELLAR ASSEMBLY PROTEIN FLIH"/>
    <property type="match status" value="1"/>
</dbReference>
<proteinExistence type="inferred from homology"/>
<organism evidence="9 10">
    <name type="scientific">Ligilactobacillus ruminis</name>
    <dbReference type="NCBI Taxonomy" id="1623"/>
    <lineage>
        <taxon>Bacteria</taxon>
        <taxon>Bacillati</taxon>
        <taxon>Bacillota</taxon>
        <taxon>Bacilli</taxon>
        <taxon>Lactobacillales</taxon>
        <taxon>Lactobacillaceae</taxon>
        <taxon>Ligilactobacillus</taxon>
    </lineage>
</organism>
<evidence type="ECO:0000256" key="1">
    <source>
        <dbReference type="ARBA" id="ARBA00003041"/>
    </source>
</evidence>
<dbReference type="PANTHER" id="PTHR34982">
    <property type="entry name" value="YOP PROTEINS TRANSLOCATION PROTEIN L"/>
    <property type="match status" value="1"/>
</dbReference>
<comment type="similarity">
    <text evidence="2">Belongs to the FliH family.</text>
</comment>
<evidence type="ECO:0000256" key="2">
    <source>
        <dbReference type="ARBA" id="ARBA00006602"/>
    </source>
</evidence>
<comment type="function">
    <text evidence="1">Needed for flagellar regrowth and assembly.</text>
</comment>
<protein>
    <submittedName>
        <fullName evidence="9">Flagellar assembly protein FliH</fullName>
    </submittedName>
</protein>
<feature type="coiled-coil region" evidence="7">
    <location>
        <begin position="42"/>
        <end position="144"/>
    </location>
</feature>
<name>A0ABY1AB34_9LACO</name>
<keyword evidence="4" id="KW-1005">Bacterial flagellum biogenesis</keyword>
<dbReference type="EMBL" id="FOCC01000005">
    <property type="protein sequence ID" value="SEM60566.1"/>
    <property type="molecule type" value="Genomic_DNA"/>
</dbReference>
<keyword evidence="9" id="KW-0282">Flagellum</keyword>
<comment type="caution">
    <text evidence="9">The sequence shown here is derived from an EMBL/GenBank/DDBJ whole genome shotgun (WGS) entry which is preliminary data.</text>
</comment>
<keyword evidence="6" id="KW-1006">Bacterial flagellum protein export</keyword>
<accession>A0ABY1AB34</accession>
<keyword evidence="9" id="KW-0969">Cilium</keyword>
<evidence type="ECO:0000313" key="10">
    <source>
        <dbReference type="Proteomes" id="UP000182089"/>
    </source>
</evidence>
<evidence type="ECO:0000313" key="9">
    <source>
        <dbReference type="EMBL" id="SEM60566.1"/>
    </source>
</evidence>
<keyword evidence="3" id="KW-0813">Transport</keyword>
<evidence type="ECO:0000256" key="6">
    <source>
        <dbReference type="ARBA" id="ARBA00023225"/>
    </source>
</evidence>
<sequence length="255" mass="29295">MQWSSNRSSIVKNSAVKPGEGKEIVTKVEVPQVIDPKEAELLSEEERRFAKNNQRLAKIELEHKQKLAQMEKDSLAKAKKEAEVIQQKAQEQGYKAGQQQGYQDGYQAGLNEAQKIIDQEQKNLNQTTADCQRLAQEKEAQMREFSIKMAEVLLKKQLELKPEMIVDVINPVLVEFEKPDEMLIIRANSRYHEPLSDRMGKMHQEIPNLRYSVLDDDALGLGEVKLESNESFVTVDIQKELELFLQSLDEKDKED</sequence>
<evidence type="ECO:0000256" key="7">
    <source>
        <dbReference type="SAM" id="Coils"/>
    </source>
</evidence>